<organism evidence="1 2">
    <name type="scientific">Permianibacter aggregans</name>
    <dbReference type="NCBI Taxonomy" id="1510150"/>
    <lineage>
        <taxon>Bacteria</taxon>
        <taxon>Pseudomonadati</taxon>
        <taxon>Pseudomonadota</taxon>
        <taxon>Gammaproteobacteria</taxon>
        <taxon>Pseudomonadales</taxon>
        <taxon>Pseudomonadaceae</taxon>
        <taxon>Permianibacter</taxon>
    </lineage>
</organism>
<dbReference type="InterPro" id="IPR003718">
    <property type="entry name" value="OsmC/Ohr_fam"/>
</dbReference>
<protein>
    <submittedName>
        <fullName evidence="1">Putative redox protein</fullName>
    </submittedName>
</protein>
<dbReference type="Pfam" id="PF02566">
    <property type="entry name" value="OsmC"/>
    <property type="match status" value="1"/>
</dbReference>
<dbReference type="RefSeq" id="WP_133590960.1">
    <property type="nucleotide sequence ID" value="NZ_CP037953.1"/>
</dbReference>
<proteinExistence type="predicted"/>
<dbReference type="EMBL" id="SNYM01000009">
    <property type="protein sequence ID" value="TDQ47719.1"/>
    <property type="molecule type" value="Genomic_DNA"/>
</dbReference>
<dbReference type="PANTHER" id="PTHR34352:SF1">
    <property type="entry name" value="PROTEIN YHFA"/>
    <property type="match status" value="1"/>
</dbReference>
<reference evidence="1 2" key="1">
    <citation type="submission" date="2019-03" db="EMBL/GenBank/DDBJ databases">
        <title>Genomic Encyclopedia of Type Strains, Phase IV (KMG-IV): sequencing the most valuable type-strain genomes for metagenomic binning, comparative biology and taxonomic classification.</title>
        <authorList>
            <person name="Goeker M."/>
        </authorList>
    </citation>
    <scope>NUCLEOTIDE SEQUENCE [LARGE SCALE GENOMIC DNA]</scope>
    <source>
        <strain evidence="1 2">DSM 103792</strain>
    </source>
</reference>
<dbReference type="SUPFAM" id="SSF82784">
    <property type="entry name" value="OsmC-like"/>
    <property type="match status" value="1"/>
</dbReference>
<dbReference type="AlphaFoldDB" id="A0A4R6UPX0"/>
<evidence type="ECO:0000313" key="2">
    <source>
        <dbReference type="Proteomes" id="UP000295375"/>
    </source>
</evidence>
<accession>A0A4R6UPX0</accession>
<sequence>MKAKVSWFKDLSFVGESASGHAVTMSAGSNSGGRDSMPTPMEMVLMAVGGCSSIDVVMILKKGRQHVLDCVCELDSERAETSPKVFRKIHAKYIVTGKQLKPDQVERAVSLSLEKYCSVALMLKDNVEITSSFEIIEASDD</sequence>
<keyword evidence="2" id="KW-1185">Reference proteome</keyword>
<dbReference type="Proteomes" id="UP000295375">
    <property type="component" value="Unassembled WGS sequence"/>
</dbReference>
<dbReference type="InterPro" id="IPR036102">
    <property type="entry name" value="OsmC/Ohrsf"/>
</dbReference>
<dbReference type="Gene3D" id="3.30.300.20">
    <property type="match status" value="1"/>
</dbReference>
<dbReference type="Gene3D" id="2.20.25.10">
    <property type="match status" value="1"/>
</dbReference>
<dbReference type="InterPro" id="IPR015946">
    <property type="entry name" value="KH_dom-like_a/b"/>
</dbReference>
<comment type="caution">
    <text evidence="1">The sequence shown here is derived from an EMBL/GenBank/DDBJ whole genome shotgun (WGS) entry which is preliminary data.</text>
</comment>
<dbReference type="PANTHER" id="PTHR34352">
    <property type="entry name" value="PROTEIN YHFA"/>
    <property type="match status" value="1"/>
</dbReference>
<name>A0A4R6UPX0_9GAMM</name>
<dbReference type="OrthoDB" id="9804010at2"/>
<evidence type="ECO:0000313" key="1">
    <source>
        <dbReference type="EMBL" id="TDQ47719.1"/>
    </source>
</evidence>
<dbReference type="NCBIfam" id="NF008009">
    <property type="entry name" value="PRK10738.1"/>
    <property type="match status" value="1"/>
</dbReference>
<gene>
    <name evidence="1" type="ORF">EV696_109123</name>
</gene>